<dbReference type="SMART" id="SM00116">
    <property type="entry name" value="CBS"/>
    <property type="match status" value="2"/>
</dbReference>
<evidence type="ECO:0000313" key="5">
    <source>
        <dbReference type="Proteomes" id="UP000231343"/>
    </source>
</evidence>
<comment type="caution">
    <text evidence="4">The sequence shown here is derived from an EMBL/GenBank/DDBJ whole genome shotgun (WGS) entry which is preliminary data.</text>
</comment>
<evidence type="ECO:0000256" key="2">
    <source>
        <dbReference type="PROSITE-ProRule" id="PRU00703"/>
    </source>
</evidence>
<gene>
    <name evidence="4" type="ORF">COT42_07000</name>
</gene>
<protein>
    <recommendedName>
        <fullName evidence="3">CBS domain-containing protein</fullName>
    </recommendedName>
</protein>
<feature type="domain" description="CBS" evidence="3">
    <location>
        <begin position="8"/>
        <end position="65"/>
    </location>
</feature>
<dbReference type="Gene3D" id="3.10.580.10">
    <property type="entry name" value="CBS-domain"/>
    <property type="match status" value="1"/>
</dbReference>
<dbReference type="PANTHER" id="PTHR48108">
    <property type="entry name" value="CBS DOMAIN-CONTAINING PROTEIN CBSX2, CHLOROPLASTIC"/>
    <property type="match status" value="1"/>
</dbReference>
<organism evidence="4 5">
    <name type="scientific">Candidatus Saganbacteria bacterium CG08_land_8_20_14_0_20_45_16</name>
    <dbReference type="NCBI Taxonomy" id="2014293"/>
    <lineage>
        <taxon>Bacteria</taxon>
        <taxon>Bacillati</taxon>
        <taxon>Saganbacteria</taxon>
    </lineage>
</organism>
<dbReference type="SUPFAM" id="SSF54631">
    <property type="entry name" value="CBS-domain pair"/>
    <property type="match status" value="1"/>
</dbReference>
<keyword evidence="2" id="KW-0129">CBS domain</keyword>
<dbReference type="AlphaFoldDB" id="A0A2H0XV55"/>
<dbReference type="Proteomes" id="UP000231343">
    <property type="component" value="Unassembled WGS sequence"/>
</dbReference>
<dbReference type="PANTHER" id="PTHR48108:SF26">
    <property type="entry name" value="CBS DOMAIN-CONTAINING PROTEIN DDB_G0289609"/>
    <property type="match status" value="1"/>
</dbReference>
<evidence type="ECO:0000313" key="4">
    <source>
        <dbReference type="EMBL" id="PIS28802.1"/>
    </source>
</evidence>
<dbReference type="InterPro" id="IPR051462">
    <property type="entry name" value="CBS_domain-containing"/>
</dbReference>
<proteinExistence type="predicted"/>
<keyword evidence="1" id="KW-0677">Repeat</keyword>
<accession>A0A2H0XV55</accession>
<dbReference type="Pfam" id="PF00571">
    <property type="entry name" value="CBS"/>
    <property type="match status" value="2"/>
</dbReference>
<name>A0A2H0XV55_UNCSA</name>
<dbReference type="PROSITE" id="PS51371">
    <property type="entry name" value="CBS"/>
    <property type="match status" value="2"/>
</dbReference>
<feature type="domain" description="CBS" evidence="3">
    <location>
        <begin position="95"/>
        <end position="150"/>
    </location>
</feature>
<dbReference type="InterPro" id="IPR000644">
    <property type="entry name" value="CBS_dom"/>
</dbReference>
<evidence type="ECO:0000259" key="3">
    <source>
        <dbReference type="PROSITE" id="PS51371"/>
    </source>
</evidence>
<dbReference type="EMBL" id="PEYM01000116">
    <property type="protein sequence ID" value="PIS28802.1"/>
    <property type="molecule type" value="Genomic_DNA"/>
</dbReference>
<evidence type="ECO:0000256" key="1">
    <source>
        <dbReference type="ARBA" id="ARBA00022737"/>
    </source>
</evidence>
<dbReference type="InterPro" id="IPR046342">
    <property type="entry name" value="CBS_dom_sf"/>
</dbReference>
<sequence>MKIAKDFMTRDLTSVTEEAPLREVAELLSLHALSGVPVVNKENIVIGFISEKDIVTSIFPEKLRLENPDMIGFHNLSQLVKKLSLVGQALVKDYMSKEVHTVSEEATLADVAEIMLQKDLQRVPVTRHKRLVGIADRSTISSILLEEGSL</sequence>
<reference evidence="4 5" key="1">
    <citation type="submission" date="2017-09" db="EMBL/GenBank/DDBJ databases">
        <title>Depth-based differentiation of microbial function through sediment-hosted aquifers and enrichment of novel symbionts in the deep terrestrial subsurface.</title>
        <authorList>
            <person name="Probst A.J."/>
            <person name="Ladd B."/>
            <person name="Jarett J.K."/>
            <person name="Geller-Mcgrath D.E."/>
            <person name="Sieber C.M."/>
            <person name="Emerson J.B."/>
            <person name="Anantharaman K."/>
            <person name="Thomas B.C."/>
            <person name="Malmstrom R."/>
            <person name="Stieglmeier M."/>
            <person name="Klingl A."/>
            <person name="Woyke T."/>
            <person name="Ryan C.M."/>
            <person name="Banfield J.F."/>
        </authorList>
    </citation>
    <scope>NUCLEOTIDE SEQUENCE [LARGE SCALE GENOMIC DNA]</scope>
    <source>
        <strain evidence="4">CG08_land_8_20_14_0_20_45_16</strain>
    </source>
</reference>